<organism evidence="2 3">
    <name type="scientific">Sarocladium strictum</name>
    <name type="common">Black bundle disease fungus</name>
    <name type="synonym">Acremonium strictum</name>
    <dbReference type="NCBI Taxonomy" id="5046"/>
    <lineage>
        <taxon>Eukaryota</taxon>
        <taxon>Fungi</taxon>
        <taxon>Dikarya</taxon>
        <taxon>Ascomycota</taxon>
        <taxon>Pezizomycotina</taxon>
        <taxon>Sordariomycetes</taxon>
        <taxon>Hypocreomycetidae</taxon>
        <taxon>Hypocreales</taxon>
        <taxon>Sarocladiaceae</taxon>
        <taxon>Sarocladium</taxon>
    </lineage>
</organism>
<accession>A0AA39L7W0</accession>
<comment type="caution">
    <text evidence="2">The sequence shown here is derived from an EMBL/GenBank/DDBJ whole genome shotgun (WGS) entry which is preliminary data.</text>
</comment>
<feature type="signal peptide" evidence="1">
    <location>
        <begin position="1"/>
        <end position="17"/>
    </location>
</feature>
<name>A0AA39L7W0_SARSR</name>
<evidence type="ECO:0000313" key="3">
    <source>
        <dbReference type="Proteomes" id="UP001175261"/>
    </source>
</evidence>
<proteinExistence type="predicted"/>
<evidence type="ECO:0000256" key="1">
    <source>
        <dbReference type="SAM" id="SignalP"/>
    </source>
</evidence>
<reference evidence="2" key="1">
    <citation type="submission" date="2022-10" db="EMBL/GenBank/DDBJ databases">
        <title>Determination and structural analysis of whole genome sequence of Sarocladium strictum F4-1.</title>
        <authorList>
            <person name="Hu L."/>
            <person name="Jiang Y."/>
        </authorList>
    </citation>
    <scope>NUCLEOTIDE SEQUENCE</scope>
    <source>
        <strain evidence="2">F4-1</strain>
    </source>
</reference>
<sequence length="226" mass="25134">MFPPKVLIAALATLASASVLPLVHPGDGHYMVTRDEAGREVHTRVSDMTDAEFEAFRRANSAAAELEMRWDDEEDPMPLTQAEEKQKRAYLDGRALRLDHTWCGCGINLHHGECDAATADLKAGIDRADGIVATNHYSIKGGTVAFACVYSRRIFSGRQAAEGFQIITNKCGWYVAGTWEQECIETVNDPLDRSCYSYQYPTTGYMRYTPGLDFCRMATSSNQSRC</sequence>
<evidence type="ECO:0000313" key="2">
    <source>
        <dbReference type="EMBL" id="KAK0387377.1"/>
    </source>
</evidence>
<keyword evidence="1" id="KW-0732">Signal</keyword>
<dbReference type="AlphaFoldDB" id="A0AA39L7W0"/>
<protein>
    <submittedName>
        <fullName evidence="2">Uncharacterized protein</fullName>
    </submittedName>
</protein>
<keyword evidence="3" id="KW-1185">Reference proteome</keyword>
<dbReference type="Proteomes" id="UP001175261">
    <property type="component" value="Unassembled WGS sequence"/>
</dbReference>
<dbReference type="EMBL" id="JAPDFR010000004">
    <property type="protein sequence ID" value="KAK0387377.1"/>
    <property type="molecule type" value="Genomic_DNA"/>
</dbReference>
<feature type="chain" id="PRO_5041438821" evidence="1">
    <location>
        <begin position="18"/>
        <end position="226"/>
    </location>
</feature>
<gene>
    <name evidence="2" type="ORF">NLU13_5689</name>
</gene>